<organism evidence="1 2">
    <name type="scientific">Gossypium stocksii</name>
    <dbReference type="NCBI Taxonomy" id="47602"/>
    <lineage>
        <taxon>Eukaryota</taxon>
        <taxon>Viridiplantae</taxon>
        <taxon>Streptophyta</taxon>
        <taxon>Embryophyta</taxon>
        <taxon>Tracheophyta</taxon>
        <taxon>Spermatophyta</taxon>
        <taxon>Magnoliopsida</taxon>
        <taxon>eudicotyledons</taxon>
        <taxon>Gunneridae</taxon>
        <taxon>Pentapetalae</taxon>
        <taxon>rosids</taxon>
        <taxon>malvids</taxon>
        <taxon>Malvales</taxon>
        <taxon>Malvaceae</taxon>
        <taxon>Malvoideae</taxon>
        <taxon>Gossypium</taxon>
    </lineage>
</organism>
<evidence type="ECO:0000313" key="2">
    <source>
        <dbReference type="Proteomes" id="UP000828251"/>
    </source>
</evidence>
<evidence type="ECO:0000313" key="1">
    <source>
        <dbReference type="EMBL" id="KAH1038908.1"/>
    </source>
</evidence>
<comment type="caution">
    <text evidence="1">The sequence shown here is derived from an EMBL/GenBank/DDBJ whole genome shotgun (WGS) entry which is preliminary data.</text>
</comment>
<proteinExistence type="predicted"/>
<reference evidence="1 2" key="1">
    <citation type="journal article" date="2021" name="Plant Biotechnol. J.">
        <title>Multi-omics assisted identification of the key and species-specific regulatory components of drought-tolerant mechanisms in Gossypium stocksii.</title>
        <authorList>
            <person name="Yu D."/>
            <person name="Ke L."/>
            <person name="Zhang D."/>
            <person name="Wu Y."/>
            <person name="Sun Y."/>
            <person name="Mei J."/>
            <person name="Sun J."/>
            <person name="Sun Y."/>
        </authorList>
    </citation>
    <scope>NUCLEOTIDE SEQUENCE [LARGE SCALE GENOMIC DNA]</scope>
    <source>
        <strain evidence="2">cv. E1</strain>
        <tissue evidence="1">Leaf</tissue>
    </source>
</reference>
<keyword evidence="2" id="KW-1185">Reference proteome</keyword>
<dbReference type="EMBL" id="JAIQCV010000012">
    <property type="protein sequence ID" value="KAH1038908.1"/>
    <property type="molecule type" value="Genomic_DNA"/>
</dbReference>
<name>A0A9D3ZIP9_9ROSI</name>
<dbReference type="AlphaFoldDB" id="A0A9D3ZIP9"/>
<sequence>MFEVENELEWHQRVLRYQHLGIAIPPTVWKIGDTLQWYHDIHFRYHDIHPSKKTPRLDRARDITISTLGITIFTFLDIVTPTLSVGHNWTKKVVFVHPVHQSSKNRVGVNLATKIHKLLA</sequence>
<accession>A0A9D3ZIP9</accession>
<dbReference type="Proteomes" id="UP000828251">
    <property type="component" value="Unassembled WGS sequence"/>
</dbReference>
<protein>
    <submittedName>
        <fullName evidence="1">Uncharacterized protein</fullName>
    </submittedName>
</protein>
<gene>
    <name evidence="1" type="ORF">J1N35_040651</name>
</gene>